<keyword evidence="1" id="KW-0472">Membrane</keyword>
<sequence>MVLDVTGPPQTPARIPRVLREGGWLAWTYLPTLIGLNVLWIAGALTIVLLGPMTVAAYGHLAALRDDTPPPWRSLGKRLRASLWPGTLWSVFVGVYAYVAWANVTFWPRVLGHEGAAQLGVDVVWLLWGYLTWVVTALQPYLLDALAARGLPFGRALRAAAVDVIRRPVAAHAFVLIPLALSVIGRSFRTPGLLVLVTLLLTLAAVHVRPVTVREPPVDESTEAAP</sequence>
<protein>
    <recommendedName>
        <fullName evidence="4">DUF4013 domain-containing protein</fullName>
    </recommendedName>
</protein>
<keyword evidence="3" id="KW-1185">Reference proteome</keyword>
<organism evidence="2 3">
    <name type="scientific">Deinococcus metalli</name>
    <dbReference type="NCBI Taxonomy" id="1141878"/>
    <lineage>
        <taxon>Bacteria</taxon>
        <taxon>Thermotogati</taxon>
        <taxon>Deinococcota</taxon>
        <taxon>Deinococci</taxon>
        <taxon>Deinococcales</taxon>
        <taxon>Deinococcaceae</taxon>
        <taxon>Deinococcus</taxon>
    </lineage>
</organism>
<gene>
    <name evidence="2" type="ORF">GCM10017781_32120</name>
</gene>
<name>A0ABQ3JTK2_9DEIO</name>
<dbReference type="EMBL" id="BNAJ01000009">
    <property type="protein sequence ID" value="GHF53487.1"/>
    <property type="molecule type" value="Genomic_DNA"/>
</dbReference>
<dbReference type="Proteomes" id="UP000619376">
    <property type="component" value="Unassembled WGS sequence"/>
</dbReference>
<comment type="caution">
    <text evidence="2">The sequence shown here is derived from an EMBL/GenBank/DDBJ whole genome shotgun (WGS) entry which is preliminary data.</text>
</comment>
<evidence type="ECO:0000313" key="2">
    <source>
        <dbReference type="EMBL" id="GHF53487.1"/>
    </source>
</evidence>
<reference evidence="3" key="1">
    <citation type="journal article" date="2019" name="Int. J. Syst. Evol. Microbiol.">
        <title>The Global Catalogue of Microorganisms (GCM) 10K type strain sequencing project: providing services to taxonomists for standard genome sequencing and annotation.</title>
        <authorList>
            <consortium name="The Broad Institute Genomics Platform"/>
            <consortium name="The Broad Institute Genome Sequencing Center for Infectious Disease"/>
            <person name="Wu L."/>
            <person name="Ma J."/>
        </authorList>
    </citation>
    <scope>NUCLEOTIDE SEQUENCE [LARGE SCALE GENOMIC DNA]</scope>
    <source>
        <strain evidence="3">CGMCC 1.18437</strain>
    </source>
</reference>
<proteinExistence type="predicted"/>
<keyword evidence="1" id="KW-0812">Transmembrane</keyword>
<feature type="transmembrane region" description="Helical" evidence="1">
    <location>
        <begin position="123"/>
        <end position="143"/>
    </location>
</feature>
<feature type="transmembrane region" description="Helical" evidence="1">
    <location>
        <begin position="164"/>
        <end position="184"/>
    </location>
</feature>
<feature type="transmembrane region" description="Helical" evidence="1">
    <location>
        <begin position="82"/>
        <end position="103"/>
    </location>
</feature>
<feature type="transmembrane region" description="Helical" evidence="1">
    <location>
        <begin position="190"/>
        <end position="208"/>
    </location>
</feature>
<evidence type="ECO:0000313" key="3">
    <source>
        <dbReference type="Proteomes" id="UP000619376"/>
    </source>
</evidence>
<feature type="transmembrane region" description="Helical" evidence="1">
    <location>
        <begin position="38"/>
        <end position="61"/>
    </location>
</feature>
<evidence type="ECO:0000256" key="1">
    <source>
        <dbReference type="SAM" id="Phobius"/>
    </source>
</evidence>
<evidence type="ECO:0008006" key="4">
    <source>
        <dbReference type="Google" id="ProtNLM"/>
    </source>
</evidence>
<keyword evidence="1" id="KW-1133">Transmembrane helix</keyword>
<accession>A0ABQ3JTK2</accession>